<keyword evidence="3" id="KW-1185">Reference proteome</keyword>
<dbReference type="AlphaFoldDB" id="A0AAQ3K4L1"/>
<feature type="region of interest" description="Disordered" evidence="1">
    <location>
        <begin position="365"/>
        <end position="387"/>
    </location>
</feature>
<dbReference type="PANTHER" id="PTHR47206">
    <property type="entry name" value="HOMEODOMAIN-LIKE SUPERFAMILY PROTEIN"/>
    <property type="match status" value="1"/>
</dbReference>
<feature type="compositionally biased region" description="Polar residues" evidence="1">
    <location>
        <begin position="320"/>
        <end position="333"/>
    </location>
</feature>
<reference evidence="2 3" key="1">
    <citation type="submission" date="2023-10" db="EMBL/GenBank/DDBJ databases">
        <title>Chromosome-scale genome assembly provides insights into flower coloration mechanisms of Canna indica.</title>
        <authorList>
            <person name="Li C."/>
        </authorList>
    </citation>
    <scope>NUCLEOTIDE SEQUENCE [LARGE SCALE GENOMIC DNA]</scope>
    <source>
        <tissue evidence="2">Flower</tissue>
    </source>
</reference>
<organism evidence="2 3">
    <name type="scientific">Canna indica</name>
    <name type="common">Indian-shot</name>
    <dbReference type="NCBI Taxonomy" id="4628"/>
    <lineage>
        <taxon>Eukaryota</taxon>
        <taxon>Viridiplantae</taxon>
        <taxon>Streptophyta</taxon>
        <taxon>Embryophyta</taxon>
        <taxon>Tracheophyta</taxon>
        <taxon>Spermatophyta</taxon>
        <taxon>Magnoliopsida</taxon>
        <taxon>Liliopsida</taxon>
        <taxon>Zingiberales</taxon>
        <taxon>Cannaceae</taxon>
        <taxon>Canna</taxon>
    </lineage>
</organism>
<dbReference type="EMBL" id="CP136892">
    <property type="protein sequence ID" value="WOL00875.1"/>
    <property type="molecule type" value="Genomic_DNA"/>
</dbReference>
<dbReference type="Proteomes" id="UP001327560">
    <property type="component" value="Chromosome 3"/>
</dbReference>
<feature type="compositionally biased region" description="Polar residues" evidence="1">
    <location>
        <begin position="183"/>
        <end position="196"/>
    </location>
</feature>
<dbReference type="PANTHER" id="PTHR47206:SF1">
    <property type="entry name" value="HOMEODOMAIN-LIKE SUPERFAMILY PROTEIN"/>
    <property type="match status" value="1"/>
</dbReference>
<evidence type="ECO:0000256" key="1">
    <source>
        <dbReference type="SAM" id="MobiDB-lite"/>
    </source>
</evidence>
<feature type="compositionally biased region" description="Basic and acidic residues" evidence="1">
    <location>
        <begin position="366"/>
        <end position="381"/>
    </location>
</feature>
<gene>
    <name evidence="2" type="ORF">Cni_G09588</name>
</gene>
<feature type="compositionally biased region" description="Low complexity" evidence="1">
    <location>
        <begin position="272"/>
        <end position="285"/>
    </location>
</feature>
<evidence type="ECO:0000313" key="3">
    <source>
        <dbReference type="Proteomes" id="UP001327560"/>
    </source>
</evidence>
<accession>A0AAQ3K4L1</accession>
<evidence type="ECO:0000313" key="2">
    <source>
        <dbReference type="EMBL" id="WOL00875.1"/>
    </source>
</evidence>
<protein>
    <submittedName>
        <fullName evidence="2">Endochitinase A-like isoform X2</fullName>
    </submittedName>
</protein>
<proteinExistence type="predicted"/>
<sequence length="387" mass="41592">MSGVAPRKVFINEEEAYWILQRYNPTTIFILLCEIHEGASAKMDWEELVKRTATGITTAREYQMLWRHLAYRHELTGNIEDGDEPLDDDSDLEVELEAVPAPSSEELSNAEACAKRMCNFRKRNTNLPPSSGIKVPSSTQSEERLATRKAISLALDTPKPGKVTGKRPSSTASSSARPVATSESLPASSQPSNQATSQAITLNISNNSQATQNMSMAAQPKINDMFIRAGGRRAEPDVAASFLKATQSKTAIRMTARGAPPPSNGNNKTLPATSTAGKSASATAAPTQVNPVSASSSGMGNKVQKVRRSTAKNNPPVRISASQQVSLEPNSVTAPGEIEEENLADDMEVEDMLNHEIETALLNLDVDPKATGKNKQMDPPKPKGQGL</sequence>
<feature type="region of interest" description="Disordered" evidence="1">
    <location>
        <begin position="124"/>
        <end position="196"/>
    </location>
</feature>
<name>A0AAQ3K4L1_9LILI</name>
<feature type="compositionally biased region" description="Low complexity" evidence="1">
    <location>
        <begin position="167"/>
        <end position="182"/>
    </location>
</feature>
<feature type="compositionally biased region" description="Polar residues" evidence="1">
    <location>
        <begin position="286"/>
        <end position="299"/>
    </location>
</feature>
<feature type="region of interest" description="Disordered" evidence="1">
    <location>
        <begin position="255"/>
        <end position="337"/>
    </location>
</feature>